<dbReference type="RefSeq" id="WP_235685155.1">
    <property type="nucleotide sequence ID" value="NZ_CAXOVT010000003.1"/>
</dbReference>
<accession>A0AB34Z4U6</accession>
<dbReference type="Proteomes" id="UP000529652">
    <property type="component" value="Unassembled WGS sequence"/>
</dbReference>
<protein>
    <recommendedName>
        <fullName evidence="1">Type I restriction enzyme R protein N-terminal domain-containing protein</fullName>
    </recommendedName>
</protein>
<feature type="domain" description="Type I restriction enzyme R protein N-terminal" evidence="1">
    <location>
        <begin position="31"/>
        <end position="131"/>
    </location>
</feature>
<dbReference type="AlphaFoldDB" id="A0AB34Z4U6"/>
<gene>
    <name evidence="2" type="ORF">HNP63_001045</name>
</gene>
<dbReference type="InterPro" id="IPR029464">
    <property type="entry name" value="HSDR_N"/>
</dbReference>
<proteinExistence type="predicted"/>
<sequence>MLHKDNDINFIKSIKDLSAKIQSDKDDIENEAQTRYSFIDPFLEVMGYDRSAVKVEASADFPGSNGMKADYIFYSKDKEPVILIEAKHHKEKIENHFKQLVYYFNNTRYKKDTKKVIFEILTNGIEYRFYTDLDNNNVLDKDPFMVINLEKLTSKDFEYLKKFSRNSLNIEEVKSFALEKKYTDKFLAYFIKEIEKYK</sequence>
<reference evidence="2 3" key="1">
    <citation type="submission" date="2020-08" db="EMBL/GenBank/DDBJ databases">
        <title>Genomic Encyclopedia of Type Strains, Phase IV (KMG-IV): sequencing the most valuable type-strain genomes for metagenomic binning, comparative biology and taxonomic classification.</title>
        <authorList>
            <person name="Goeker M."/>
        </authorList>
    </citation>
    <scope>NUCLEOTIDE SEQUENCE [LARGE SCALE GENOMIC DNA]</scope>
    <source>
        <strain evidence="2 3">DSM 10508</strain>
    </source>
</reference>
<dbReference type="EMBL" id="JACHGM010000006">
    <property type="protein sequence ID" value="MBB5141624.1"/>
    <property type="molecule type" value="Genomic_DNA"/>
</dbReference>
<evidence type="ECO:0000313" key="2">
    <source>
        <dbReference type="EMBL" id="MBB5141624.1"/>
    </source>
</evidence>
<dbReference type="Gene3D" id="3.90.1570.30">
    <property type="match status" value="1"/>
</dbReference>
<organism evidence="2 3">
    <name type="scientific">Borreliella afzelii</name>
    <name type="common">Borrelia afzelii</name>
    <dbReference type="NCBI Taxonomy" id="29518"/>
    <lineage>
        <taxon>Bacteria</taxon>
        <taxon>Pseudomonadati</taxon>
        <taxon>Spirochaetota</taxon>
        <taxon>Spirochaetia</taxon>
        <taxon>Spirochaetales</taxon>
        <taxon>Borreliaceae</taxon>
        <taxon>Borreliella</taxon>
    </lineage>
</organism>
<evidence type="ECO:0000259" key="1">
    <source>
        <dbReference type="Pfam" id="PF13588"/>
    </source>
</evidence>
<name>A0AB34Z4U6_BORAF</name>
<comment type="caution">
    <text evidence="2">The sequence shown here is derived from an EMBL/GenBank/DDBJ whole genome shotgun (WGS) entry which is preliminary data.</text>
</comment>
<dbReference type="Pfam" id="PF13588">
    <property type="entry name" value="HSDR_N_2"/>
    <property type="match status" value="1"/>
</dbReference>
<evidence type="ECO:0000313" key="3">
    <source>
        <dbReference type="Proteomes" id="UP000529652"/>
    </source>
</evidence>